<dbReference type="Pfam" id="PF00497">
    <property type="entry name" value="SBP_bac_3"/>
    <property type="match status" value="1"/>
</dbReference>
<feature type="chain" id="PRO_5005194274" evidence="4">
    <location>
        <begin position="25"/>
        <end position="292"/>
    </location>
</feature>
<dbReference type="Proteomes" id="UP000044377">
    <property type="component" value="Unassembled WGS sequence"/>
</dbReference>
<keyword evidence="3 4" id="KW-0732">Signal</keyword>
<gene>
    <name evidence="6" type="ORF">BN1221_00707c</name>
</gene>
<dbReference type="SMART" id="SM00062">
    <property type="entry name" value="PBPb"/>
    <property type="match status" value="1"/>
</dbReference>
<name>A0A0G4JQU1_9GAMM</name>
<dbReference type="OrthoDB" id="5363083at2"/>
<evidence type="ECO:0000256" key="4">
    <source>
        <dbReference type="SAM" id="SignalP"/>
    </source>
</evidence>
<feature type="signal peptide" evidence="4">
    <location>
        <begin position="1"/>
        <end position="24"/>
    </location>
</feature>
<organism evidence="6 7">
    <name type="scientific">Brenneria goodwinii</name>
    <dbReference type="NCBI Taxonomy" id="1109412"/>
    <lineage>
        <taxon>Bacteria</taxon>
        <taxon>Pseudomonadati</taxon>
        <taxon>Pseudomonadota</taxon>
        <taxon>Gammaproteobacteria</taxon>
        <taxon>Enterobacterales</taxon>
        <taxon>Pectobacteriaceae</taxon>
        <taxon>Brenneria</taxon>
    </lineage>
</organism>
<evidence type="ECO:0000256" key="1">
    <source>
        <dbReference type="ARBA" id="ARBA00010333"/>
    </source>
</evidence>
<proteinExistence type="inferred from homology"/>
<dbReference type="EMBL" id="CGIG01000001">
    <property type="protein sequence ID" value="CPR14300.1"/>
    <property type="molecule type" value="Genomic_DNA"/>
</dbReference>
<accession>A0A0G4JQU1</accession>
<sequence length="292" mass="32029">MKRFNPFKGSSVSSKKLLWLGAVAASGLLGGIQATSADTLPPLPKYIADQGKLRVGVKCDYPPAGFLGSDGKPTGVEIDMARHIAQIAFGSPDKVDLQCVTSENRIPTLMAKKVDLLLATLGIFPARQKVIDFTVPYFWGSSTFLVAKDSPYQTNAEVLDKKIIALKGGSQITWLTQNAPKAELIRMNTNSDALQSLRQGRGEAYTGDVASLINLLPSNPDLRMLPLKEQYDVQWGGGGIRKGEQEWKAYLDVILQDMKSQHFYGPVVDKYVKEPVVRDLMVATYETDPPQK</sequence>
<dbReference type="GO" id="GO:0006865">
    <property type="term" value="P:amino acid transport"/>
    <property type="evidence" value="ECO:0007669"/>
    <property type="project" value="TreeGrafter"/>
</dbReference>
<dbReference type="GO" id="GO:0005576">
    <property type="term" value="C:extracellular region"/>
    <property type="evidence" value="ECO:0007669"/>
    <property type="project" value="TreeGrafter"/>
</dbReference>
<evidence type="ECO:0000259" key="5">
    <source>
        <dbReference type="SMART" id="SM00062"/>
    </source>
</evidence>
<dbReference type="PANTHER" id="PTHR30085">
    <property type="entry name" value="AMINO ACID ABC TRANSPORTER PERMEASE"/>
    <property type="match status" value="1"/>
</dbReference>
<evidence type="ECO:0000256" key="3">
    <source>
        <dbReference type="ARBA" id="ARBA00022729"/>
    </source>
</evidence>
<evidence type="ECO:0000256" key="2">
    <source>
        <dbReference type="ARBA" id="ARBA00022448"/>
    </source>
</evidence>
<keyword evidence="2" id="KW-0813">Transport</keyword>
<feature type="domain" description="Solute-binding protein family 3/N-terminal" evidence="5">
    <location>
        <begin position="52"/>
        <end position="275"/>
    </location>
</feature>
<dbReference type="InterPro" id="IPR051455">
    <property type="entry name" value="Bact_solute-bind_prot3"/>
</dbReference>
<dbReference type="Gene3D" id="3.40.190.10">
    <property type="entry name" value="Periplasmic binding protein-like II"/>
    <property type="match status" value="2"/>
</dbReference>
<reference evidence="7" key="1">
    <citation type="submission" date="2015-01" db="EMBL/GenBank/DDBJ databases">
        <authorList>
            <person name="Paterson Steve"/>
        </authorList>
    </citation>
    <scope>NUCLEOTIDE SEQUENCE [LARGE SCALE GENOMIC DNA]</scope>
    <source>
        <strain evidence="7">OBR1</strain>
    </source>
</reference>
<dbReference type="GO" id="GO:0030288">
    <property type="term" value="C:outer membrane-bounded periplasmic space"/>
    <property type="evidence" value="ECO:0007669"/>
    <property type="project" value="TreeGrafter"/>
</dbReference>
<dbReference type="PANTHER" id="PTHR30085:SF6">
    <property type="entry name" value="ABC TRANSPORTER GLUTAMINE-BINDING PROTEIN GLNH"/>
    <property type="match status" value="1"/>
</dbReference>
<comment type="similarity">
    <text evidence="1">Belongs to the bacterial solute-binding protein 3 family.</text>
</comment>
<dbReference type="RefSeq" id="WP_048636145.1">
    <property type="nucleotide sequence ID" value="NZ_CGIG01000001.1"/>
</dbReference>
<protein>
    <submittedName>
        <fullName evidence="6">ABC transporter amino acid-binding protein</fullName>
    </submittedName>
</protein>
<dbReference type="AlphaFoldDB" id="A0A0G4JQU1"/>
<keyword evidence="7" id="KW-1185">Reference proteome</keyword>
<evidence type="ECO:0000313" key="6">
    <source>
        <dbReference type="EMBL" id="CPR14300.1"/>
    </source>
</evidence>
<evidence type="ECO:0000313" key="7">
    <source>
        <dbReference type="Proteomes" id="UP000044377"/>
    </source>
</evidence>
<dbReference type="SUPFAM" id="SSF53850">
    <property type="entry name" value="Periplasmic binding protein-like II"/>
    <property type="match status" value="1"/>
</dbReference>
<dbReference type="STRING" id="1109412.BN1221_00707c"/>
<dbReference type="InterPro" id="IPR001638">
    <property type="entry name" value="Solute-binding_3/MltF_N"/>
</dbReference>